<dbReference type="PANTHER" id="PTHR13504:SF38">
    <property type="entry name" value="FIDO DOMAIN-CONTAINING PROTEIN"/>
    <property type="match status" value="1"/>
</dbReference>
<dbReference type="Gene3D" id="1.10.3290.10">
    <property type="entry name" value="Fido-like domain"/>
    <property type="match status" value="1"/>
</dbReference>
<sequence>MKLEYLLAEIDKKKVDLDAMRPLDEIELERLHRDFTIEYTYNSNAIEGNTLTLRETALVLEGLTIDSKPLKDHLEAVDHREAFDFVCELVKEGFELDEGIIKKVHSLVLAHKRQFSGIYRKLPVRILGSVHEPPQAYLIETKMQELLLDYKKSQEHILKKLAKFHVDFECIHPFIDGNGRTGRLIVNLELMKSGFPPIDIKFTDRLKYYDAFEKFHTSGSYECMELLFAQYLNERLDYFLSLRS</sequence>
<dbReference type="InterPro" id="IPR040198">
    <property type="entry name" value="Fido_containing"/>
</dbReference>
<dbReference type="Pfam" id="PF02661">
    <property type="entry name" value="Fic"/>
    <property type="match status" value="1"/>
</dbReference>
<keyword evidence="2" id="KW-0547">Nucleotide-binding</keyword>
<dbReference type="PANTHER" id="PTHR13504">
    <property type="entry name" value="FIDO DOMAIN-CONTAINING PROTEIN DDB_G0283145"/>
    <property type="match status" value="1"/>
</dbReference>
<evidence type="ECO:0000256" key="1">
    <source>
        <dbReference type="PIRSR" id="PIRSR640198-1"/>
    </source>
</evidence>
<keyword evidence="2" id="KW-0067">ATP-binding</keyword>
<feature type="binding site" evidence="2">
    <location>
        <begin position="176"/>
        <end position="183"/>
    </location>
    <ligand>
        <name>ATP</name>
        <dbReference type="ChEBI" id="CHEBI:30616"/>
    </ligand>
</feature>
<gene>
    <name evidence="5" type="ORF">KUM_0428</name>
</gene>
<protein>
    <submittedName>
        <fullName evidence="5">Filamentation induced by cAMP protein, Fic</fullName>
    </submittedName>
</protein>
<dbReference type="SUPFAM" id="SSF140931">
    <property type="entry name" value="Fic-like"/>
    <property type="match status" value="1"/>
</dbReference>
<evidence type="ECO:0000256" key="3">
    <source>
        <dbReference type="PIRSR" id="PIRSR640198-3"/>
    </source>
</evidence>
<dbReference type="PROSITE" id="PS51459">
    <property type="entry name" value="FIDO"/>
    <property type="match status" value="1"/>
</dbReference>
<proteinExistence type="predicted"/>
<dbReference type="HOGENOM" id="CLU_040460_3_1_4"/>
<dbReference type="AlphaFoldDB" id="I7J0Y6"/>
<evidence type="ECO:0000313" key="5">
    <source>
        <dbReference type="EMBL" id="CCG19226.1"/>
    </source>
</evidence>
<feature type="active site" evidence="1">
    <location>
        <position position="172"/>
    </location>
</feature>
<evidence type="ECO:0000259" key="4">
    <source>
        <dbReference type="PROSITE" id="PS51459"/>
    </source>
</evidence>
<feature type="domain" description="Fido" evidence="4">
    <location>
        <begin position="96"/>
        <end position="234"/>
    </location>
</feature>
<dbReference type="BioCyc" id="TASI1091495:G13GE-428-MONOMER"/>
<dbReference type="InterPro" id="IPR036597">
    <property type="entry name" value="Fido-like_dom_sf"/>
</dbReference>
<feature type="binding site" evidence="2">
    <location>
        <begin position="208"/>
        <end position="209"/>
    </location>
    <ligand>
        <name>ATP</name>
        <dbReference type="ChEBI" id="CHEBI:30616"/>
    </ligand>
</feature>
<dbReference type="GO" id="GO:0005524">
    <property type="term" value="F:ATP binding"/>
    <property type="evidence" value="ECO:0007669"/>
    <property type="project" value="UniProtKB-KW"/>
</dbReference>
<dbReference type="EMBL" id="HE681424">
    <property type="protein sequence ID" value="CCG19226.1"/>
    <property type="molecule type" value="Genomic_DNA"/>
</dbReference>
<accession>I7J0Y6</accession>
<organism evidence="5">
    <name type="scientific">Taylorella asinigenitalis 14/45</name>
    <dbReference type="NCBI Taxonomy" id="1091495"/>
    <lineage>
        <taxon>Bacteria</taxon>
        <taxon>Pseudomonadati</taxon>
        <taxon>Pseudomonadota</taxon>
        <taxon>Betaproteobacteria</taxon>
        <taxon>Burkholderiales</taxon>
        <taxon>Alcaligenaceae</taxon>
        <taxon>Taylorella</taxon>
    </lineage>
</organism>
<dbReference type="RefSeq" id="WP_015551357.1">
    <property type="nucleotide sequence ID" value="NC_021033.1"/>
</dbReference>
<evidence type="ECO:0000256" key="2">
    <source>
        <dbReference type="PIRSR" id="PIRSR640198-2"/>
    </source>
</evidence>
<feature type="site" description="Important for autoinhibition of adenylyltransferase activity" evidence="3">
    <location>
        <position position="47"/>
    </location>
</feature>
<dbReference type="KEGG" id="tat:KUM_0428"/>
<reference evidence="5" key="1">
    <citation type="journal article" date="2012" name="Vet. Microbiol.">
        <title>Comparative genomic analyses of the Taylorellae.</title>
        <authorList>
            <person name="Hauser H."/>
            <person name="Richter D.C."/>
            <person name="van Tonder A."/>
            <person name="Clark L."/>
            <person name="Preston A."/>
        </authorList>
    </citation>
    <scope>NUCLEOTIDE SEQUENCE</scope>
    <source>
        <strain evidence="5">14/45</strain>
    </source>
</reference>
<dbReference type="InterPro" id="IPR003812">
    <property type="entry name" value="Fido"/>
</dbReference>
<name>I7J0Y6_9BURK</name>